<comment type="caution">
    <text evidence="3">The sequence shown here is derived from an EMBL/GenBank/DDBJ whole genome shotgun (WGS) entry which is preliminary data.</text>
</comment>
<dbReference type="Pfam" id="PF13968">
    <property type="entry name" value="DUF4220"/>
    <property type="match status" value="1"/>
</dbReference>
<evidence type="ECO:0000256" key="1">
    <source>
        <dbReference type="SAM" id="Phobius"/>
    </source>
</evidence>
<dbReference type="InterPro" id="IPR025315">
    <property type="entry name" value="DUF4220"/>
</dbReference>
<sequence length="418" mass="47905">MSADWVATFSLGILARSQTSTSANPNLIPVFWAPILLLHLGGPETITAYSLADNELWTRRLLELVIQAGVASYVLYKLWSRNAIIFVAIPIFVSGIIKYGERIRAFMIATSVNFSAAYQSSAPRRPCLPFEDLYSINDSSREVRSFHEARLLYRTVQILSKNLPLVHLDQEISYELVSEKKAEEAFGLTEIELGFMYYRLYSKVTEISSLRIILHSISCLSSISALISFSIMTMSKNVYSKNDTMLSYLLLVGAVLLDCYSITVFFLSDWGMIWLSKKKYIIVCRNYCLSPLLAFFRKRKRWSSSMGQHNLISAQTKKPMSKLLKHFMRKWKIPSPVSVNKDLKALIFQQVMDKRSRYDPDTNDFLVLLELLEERGYSALKSKCCHKLGWSVTDVEFSHSLLTWHIATHVCYIDDSRN</sequence>
<protein>
    <recommendedName>
        <fullName evidence="2">DUF4220 domain-containing protein</fullName>
    </recommendedName>
</protein>
<evidence type="ECO:0000313" key="3">
    <source>
        <dbReference type="EMBL" id="TKR65667.1"/>
    </source>
</evidence>
<proteinExistence type="predicted"/>
<accession>A0A4U5M9G1</accession>
<name>A0A4U5M9G1_POPAL</name>
<feature type="transmembrane region" description="Helical" evidence="1">
    <location>
        <begin position="212"/>
        <end position="234"/>
    </location>
</feature>
<keyword evidence="1" id="KW-0812">Transmembrane</keyword>
<feature type="transmembrane region" description="Helical" evidence="1">
    <location>
        <begin position="83"/>
        <end position="100"/>
    </location>
</feature>
<organism evidence="3">
    <name type="scientific">Populus alba</name>
    <name type="common">White poplar</name>
    <dbReference type="NCBI Taxonomy" id="43335"/>
    <lineage>
        <taxon>Eukaryota</taxon>
        <taxon>Viridiplantae</taxon>
        <taxon>Streptophyta</taxon>
        <taxon>Embryophyta</taxon>
        <taxon>Tracheophyta</taxon>
        <taxon>Spermatophyta</taxon>
        <taxon>Magnoliopsida</taxon>
        <taxon>eudicotyledons</taxon>
        <taxon>Gunneridae</taxon>
        <taxon>Pentapetalae</taxon>
        <taxon>rosids</taxon>
        <taxon>fabids</taxon>
        <taxon>Malpighiales</taxon>
        <taxon>Salicaceae</taxon>
        <taxon>Saliceae</taxon>
        <taxon>Populus</taxon>
    </lineage>
</organism>
<evidence type="ECO:0000259" key="2">
    <source>
        <dbReference type="Pfam" id="PF13968"/>
    </source>
</evidence>
<dbReference type="EMBL" id="RCHU01001256">
    <property type="protein sequence ID" value="TKR65667.1"/>
    <property type="molecule type" value="Genomic_DNA"/>
</dbReference>
<feature type="domain" description="DUF4220" evidence="2">
    <location>
        <begin position="1"/>
        <end position="313"/>
    </location>
</feature>
<feature type="transmembrane region" description="Helical" evidence="1">
    <location>
        <begin position="246"/>
        <end position="268"/>
    </location>
</feature>
<keyword evidence="1" id="KW-1133">Transmembrane helix</keyword>
<reference evidence="3" key="1">
    <citation type="submission" date="2018-10" db="EMBL/GenBank/DDBJ databases">
        <title>Population genomic analysis revealed the cold adaptation of white poplar.</title>
        <authorList>
            <person name="Liu Y.-J."/>
        </authorList>
    </citation>
    <scope>NUCLEOTIDE SEQUENCE [LARGE SCALE GENOMIC DNA]</scope>
    <source>
        <strain evidence="3">PAL-ZL1</strain>
    </source>
</reference>
<dbReference type="AlphaFoldDB" id="A0A4U5M9G1"/>
<dbReference type="STRING" id="43335.A0A4U5M9G1"/>
<dbReference type="PANTHER" id="PTHR31325">
    <property type="entry name" value="OS01G0798800 PROTEIN-RELATED"/>
    <property type="match status" value="1"/>
</dbReference>
<gene>
    <name evidence="3" type="ORF">D5086_0000319010</name>
</gene>
<keyword evidence="1" id="KW-0472">Membrane</keyword>